<name>A0ABY3F805_9GAMM</name>
<dbReference type="Proteomes" id="UP000317938">
    <property type="component" value="Unassembled WGS sequence"/>
</dbReference>
<protein>
    <submittedName>
        <fullName evidence="1">Uncharacterized protein</fullName>
    </submittedName>
</protein>
<organism evidence="1 2">
    <name type="scientific">Pseudoalteromonas neustonica</name>
    <dbReference type="NCBI Taxonomy" id="1840331"/>
    <lineage>
        <taxon>Bacteria</taxon>
        <taxon>Pseudomonadati</taxon>
        <taxon>Pseudomonadota</taxon>
        <taxon>Gammaproteobacteria</taxon>
        <taxon>Alteromonadales</taxon>
        <taxon>Pseudoalteromonadaceae</taxon>
        <taxon>Pseudoalteromonas</taxon>
    </lineage>
</organism>
<dbReference type="EMBL" id="VNFF01000034">
    <property type="protein sequence ID" value="TVU79883.1"/>
    <property type="molecule type" value="Genomic_DNA"/>
</dbReference>
<dbReference type="RefSeq" id="WP_145242647.1">
    <property type="nucleotide sequence ID" value="NZ_VNFF01000034.1"/>
</dbReference>
<evidence type="ECO:0000313" key="1">
    <source>
        <dbReference type="EMBL" id="TVU79883.1"/>
    </source>
</evidence>
<keyword evidence="2" id="KW-1185">Reference proteome</keyword>
<gene>
    <name evidence="1" type="ORF">FQP85_22075</name>
</gene>
<comment type="caution">
    <text evidence="1">The sequence shown here is derived from an EMBL/GenBank/DDBJ whole genome shotgun (WGS) entry which is preliminary data.</text>
</comment>
<sequence>MKFSDAIEYFDGDRKALGDSFRFPANKATISKWFKAGYLPYGRALELEKETNGKLKVDYSLYPISQKAA</sequence>
<dbReference type="Gene3D" id="1.10.260.40">
    <property type="entry name" value="lambda repressor-like DNA-binding domains"/>
    <property type="match status" value="1"/>
</dbReference>
<dbReference type="SUPFAM" id="SSF47413">
    <property type="entry name" value="lambda repressor-like DNA-binding domains"/>
    <property type="match status" value="1"/>
</dbReference>
<accession>A0ABY3F805</accession>
<proteinExistence type="predicted"/>
<reference evidence="1 2" key="1">
    <citation type="submission" date="2019-07" db="EMBL/GenBank/DDBJ databases">
        <title>Diversity of Bacteria from Kongsfjorden, Arctic.</title>
        <authorList>
            <person name="Yu Y."/>
        </authorList>
    </citation>
    <scope>NUCLEOTIDE SEQUENCE [LARGE SCALE GENOMIC DNA]</scope>
    <source>
        <strain evidence="1 2">SM1927</strain>
    </source>
</reference>
<evidence type="ECO:0000313" key="2">
    <source>
        <dbReference type="Proteomes" id="UP000317938"/>
    </source>
</evidence>
<dbReference type="InterPro" id="IPR010982">
    <property type="entry name" value="Lambda_DNA-bd_dom_sf"/>
</dbReference>